<reference evidence="2" key="1">
    <citation type="submission" date="2019-08" db="EMBL/GenBank/DDBJ databases">
        <authorList>
            <person name="Kucharzyk K."/>
            <person name="Murdoch R.W."/>
            <person name="Higgins S."/>
            <person name="Loffler F."/>
        </authorList>
    </citation>
    <scope>NUCLEOTIDE SEQUENCE</scope>
</reference>
<dbReference type="GO" id="GO:0005886">
    <property type="term" value="C:plasma membrane"/>
    <property type="evidence" value="ECO:0007669"/>
    <property type="project" value="TreeGrafter"/>
</dbReference>
<dbReference type="EMBL" id="VSSQ01041364">
    <property type="protein sequence ID" value="MPM94775.1"/>
    <property type="molecule type" value="Genomic_DNA"/>
</dbReference>
<name>A0A645DZP6_9ZZZZ</name>
<keyword evidence="1" id="KW-1133">Transmembrane helix</keyword>
<dbReference type="PANTHER" id="PTHR30092:SF0">
    <property type="entry name" value="INNER MEMBRANE PROTEIN CRED"/>
    <property type="match status" value="1"/>
</dbReference>
<dbReference type="AlphaFoldDB" id="A0A645DZP6"/>
<feature type="transmembrane region" description="Helical" evidence="1">
    <location>
        <begin position="244"/>
        <end position="264"/>
    </location>
</feature>
<proteinExistence type="predicted"/>
<feature type="transmembrane region" description="Helical" evidence="1">
    <location>
        <begin position="276"/>
        <end position="294"/>
    </location>
</feature>
<sequence length="324" mass="35611">MQPSQVRWNDAELIIGLSDLKGIKENVSLQSNGQTISFEPGIPVENLEAGSGIAAVSVSDKFAVPYGLFTVGLNAKIDSLIKPGSDSQEALPFAISLKMNGSEGIYIVPVGKTTTADIKSDWATPSFDGEFLPQTREIDKTGFSAQWKVLDLNRSFGQVIRADNSNAINQMASSRFGVRFIQAVDQYQQNMRSVKYAILIILLTFVAVFFIELLQKKSVNPFQYILVGLALVLFYTLLLSISEVLGFNLAYLVAATMTTLLIMAHMGSILKSRKQGLLIGALLAFLYLFIFILIQMESYALLVGSLGLFAFLAVIMYYSKKVKL</sequence>
<feature type="transmembrane region" description="Helical" evidence="1">
    <location>
        <begin position="300"/>
        <end position="318"/>
    </location>
</feature>
<protein>
    <submittedName>
        <fullName evidence="2">Inner membrane protein CreD</fullName>
    </submittedName>
</protein>
<dbReference type="NCBIfam" id="NF008712">
    <property type="entry name" value="PRK11715.1-1"/>
    <property type="match status" value="1"/>
</dbReference>
<gene>
    <name evidence="2" type="primary">creD_2</name>
    <name evidence="2" type="ORF">SDC9_141923</name>
</gene>
<dbReference type="Pfam" id="PF06123">
    <property type="entry name" value="CreD"/>
    <property type="match status" value="1"/>
</dbReference>
<dbReference type="InterPro" id="IPR010364">
    <property type="entry name" value="Uncharacterised_IM_CreD"/>
</dbReference>
<evidence type="ECO:0000313" key="2">
    <source>
        <dbReference type="EMBL" id="MPM94775.1"/>
    </source>
</evidence>
<feature type="transmembrane region" description="Helical" evidence="1">
    <location>
        <begin position="221"/>
        <end position="238"/>
    </location>
</feature>
<dbReference type="PANTHER" id="PTHR30092">
    <property type="entry name" value="INNER MEMBRANE PROTEIN CRED"/>
    <property type="match status" value="1"/>
</dbReference>
<organism evidence="2">
    <name type="scientific">bioreactor metagenome</name>
    <dbReference type="NCBI Taxonomy" id="1076179"/>
    <lineage>
        <taxon>unclassified sequences</taxon>
        <taxon>metagenomes</taxon>
        <taxon>ecological metagenomes</taxon>
    </lineage>
</organism>
<evidence type="ECO:0000256" key="1">
    <source>
        <dbReference type="SAM" id="Phobius"/>
    </source>
</evidence>
<comment type="caution">
    <text evidence="2">The sequence shown here is derived from an EMBL/GenBank/DDBJ whole genome shotgun (WGS) entry which is preliminary data.</text>
</comment>
<accession>A0A645DZP6</accession>
<feature type="transmembrane region" description="Helical" evidence="1">
    <location>
        <begin position="196"/>
        <end position="214"/>
    </location>
</feature>
<keyword evidence="1" id="KW-0472">Membrane</keyword>
<keyword evidence="1" id="KW-0812">Transmembrane</keyword>